<dbReference type="EMBL" id="BARU01024636">
    <property type="protein sequence ID" value="GAH51550.1"/>
    <property type="molecule type" value="Genomic_DNA"/>
</dbReference>
<feature type="transmembrane region" description="Helical" evidence="1">
    <location>
        <begin position="17"/>
        <end position="40"/>
    </location>
</feature>
<proteinExistence type="predicted"/>
<feature type="non-terminal residue" evidence="2">
    <location>
        <position position="54"/>
    </location>
</feature>
<keyword evidence="1" id="KW-1133">Transmembrane helix</keyword>
<organism evidence="2">
    <name type="scientific">marine sediment metagenome</name>
    <dbReference type="NCBI Taxonomy" id="412755"/>
    <lineage>
        <taxon>unclassified sequences</taxon>
        <taxon>metagenomes</taxon>
        <taxon>ecological metagenomes</taxon>
    </lineage>
</organism>
<keyword evidence="1" id="KW-0812">Transmembrane</keyword>
<evidence type="ECO:0000256" key="1">
    <source>
        <dbReference type="SAM" id="Phobius"/>
    </source>
</evidence>
<evidence type="ECO:0000313" key="2">
    <source>
        <dbReference type="EMBL" id="GAH51550.1"/>
    </source>
</evidence>
<reference evidence="2" key="1">
    <citation type="journal article" date="2014" name="Front. Microbiol.">
        <title>High frequency of phylogenetically diverse reductive dehalogenase-homologous genes in deep subseafloor sedimentary metagenomes.</title>
        <authorList>
            <person name="Kawai M."/>
            <person name="Futagami T."/>
            <person name="Toyoda A."/>
            <person name="Takaki Y."/>
            <person name="Nishi S."/>
            <person name="Hori S."/>
            <person name="Arai W."/>
            <person name="Tsubouchi T."/>
            <person name="Morono Y."/>
            <person name="Uchiyama I."/>
            <person name="Ito T."/>
            <person name="Fujiyama A."/>
            <person name="Inagaki F."/>
            <person name="Takami H."/>
        </authorList>
    </citation>
    <scope>NUCLEOTIDE SEQUENCE</scope>
    <source>
        <strain evidence="2">Expedition CK06-06</strain>
    </source>
</reference>
<sequence>MVNREVRQSPGAEPGVFYGYIVVVAALCIVVATFGSYYAFGVFFKPVSTEFGWT</sequence>
<name>X1H393_9ZZZZ</name>
<dbReference type="AlphaFoldDB" id="X1H393"/>
<protein>
    <submittedName>
        <fullName evidence="2">Uncharacterized protein</fullName>
    </submittedName>
</protein>
<comment type="caution">
    <text evidence="2">The sequence shown here is derived from an EMBL/GenBank/DDBJ whole genome shotgun (WGS) entry which is preliminary data.</text>
</comment>
<keyword evidence="1" id="KW-0472">Membrane</keyword>
<accession>X1H393</accession>
<gene>
    <name evidence="2" type="ORF">S03H2_39801</name>
</gene>